<dbReference type="EMBL" id="LN890943">
    <property type="protein sequence ID" value="CUS15897.1"/>
    <property type="molecule type" value="Genomic_DNA"/>
</dbReference>
<evidence type="ECO:0000313" key="1">
    <source>
        <dbReference type="EMBL" id="CUS15897.1"/>
    </source>
</evidence>
<protein>
    <submittedName>
        <fullName evidence="1">Uncharacterized protein</fullName>
    </submittedName>
</protein>
<proteinExistence type="predicted"/>
<accession>A0A292QAR9</accession>
<dbReference type="Gene3D" id="3.40.50.300">
    <property type="entry name" value="P-loop containing nucleotide triphosphate hydrolases"/>
    <property type="match status" value="1"/>
</dbReference>
<evidence type="ECO:0000313" key="2">
    <source>
        <dbReference type="Proteomes" id="UP001412239"/>
    </source>
</evidence>
<dbReference type="SUPFAM" id="SSF52540">
    <property type="entry name" value="P-loop containing nucleoside triphosphate hydrolases"/>
    <property type="match status" value="1"/>
</dbReference>
<keyword evidence="2" id="KW-1185">Reference proteome</keyword>
<dbReference type="InterPro" id="IPR027417">
    <property type="entry name" value="P-loop_NTPase"/>
</dbReference>
<organism evidence="1 2">
    <name type="scientific">Tuber aestivum</name>
    <name type="common">summer truffle</name>
    <dbReference type="NCBI Taxonomy" id="59557"/>
    <lineage>
        <taxon>Eukaryota</taxon>
        <taxon>Fungi</taxon>
        <taxon>Dikarya</taxon>
        <taxon>Ascomycota</taxon>
        <taxon>Pezizomycotina</taxon>
        <taxon>Pezizomycetes</taxon>
        <taxon>Pezizales</taxon>
        <taxon>Tuberaceae</taxon>
        <taxon>Tuber</taxon>
    </lineage>
</organism>
<gene>
    <name evidence="1" type="ORF">GSTUAT00000174001</name>
</gene>
<reference evidence="1" key="1">
    <citation type="submission" date="2015-10" db="EMBL/GenBank/DDBJ databases">
        <authorList>
            <person name="Regsiter A."/>
            <person name="william w."/>
        </authorList>
    </citation>
    <scope>NUCLEOTIDE SEQUENCE</scope>
    <source>
        <strain evidence="1">Montdore</strain>
    </source>
</reference>
<dbReference type="AlphaFoldDB" id="A0A292QAR9"/>
<sequence length="58" mass="6152">MARTDSGKTVSFVIPMVVRLKTHSLRVGALALLPGGGLVLQTMKVVKGFKGRTVSGRE</sequence>
<name>A0A292QAR9_9PEZI</name>
<dbReference type="Proteomes" id="UP001412239">
    <property type="component" value="Unassembled WGS sequence"/>
</dbReference>